<name>A0A5K1DHF7_9MAGN</name>
<gene>
    <name evidence="1" type="ORF">NYM_LOCUS19959</name>
</gene>
<dbReference type="Gramene" id="NC5G0162020.1">
    <property type="protein sequence ID" value="NC5G0162020.1:cds"/>
    <property type="gene ID" value="NC5G0162020"/>
</dbReference>
<organism evidence="1">
    <name type="scientific">Nymphaea colorata</name>
    <name type="common">pocket water lily</name>
    <dbReference type="NCBI Taxonomy" id="210225"/>
    <lineage>
        <taxon>Eukaryota</taxon>
        <taxon>Viridiplantae</taxon>
        <taxon>Streptophyta</taxon>
        <taxon>Embryophyta</taxon>
        <taxon>Tracheophyta</taxon>
        <taxon>Spermatophyta</taxon>
        <taxon>Magnoliopsida</taxon>
        <taxon>Nymphaeales</taxon>
        <taxon>Nymphaeaceae</taxon>
        <taxon>Nymphaea</taxon>
    </lineage>
</organism>
<evidence type="ECO:0000313" key="1">
    <source>
        <dbReference type="EMBL" id="VVW40210.1"/>
    </source>
</evidence>
<proteinExistence type="predicted"/>
<protein>
    <submittedName>
        <fullName evidence="1">Uncharacterized protein</fullName>
    </submittedName>
</protein>
<sequence>MEQAQLGHLARVFFEAISTQTLVWGILTSSKSSFG</sequence>
<dbReference type="AlphaFoldDB" id="A0A5K1DHF7"/>
<reference evidence="1" key="1">
    <citation type="submission" date="2019-09" db="EMBL/GenBank/DDBJ databases">
        <authorList>
            <person name="Zhang L."/>
        </authorList>
    </citation>
    <scope>NUCLEOTIDE SEQUENCE</scope>
</reference>
<accession>A0A5K1DHF7</accession>
<dbReference type="EMBL" id="LR721783">
    <property type="protein sequence ID" value="VVW40210.1"/>
    <property type="molecule type" value="Genomic_DNA"/>
</dbReference>